<proteinExistence type="predicted"/>
<evidence type="ECO:0000313" key="1">
    <source>
        <dbReference type="EMBL" id="OYQ43973.1"/>
    </source>
</evidence>
<dbReference type="OrthoDB" id="1377062at2"/>
<keyword evidence="2" id="KW-1185">Reference proteome</keyword>
<name>A0A255ZR48_9FLAO</name>
<dbReference type="AlphaFoldDB" id="A0A255ZR48"/>
<reference evidence="1 2" key="1">
    <citation type="submission" date="2017-07" db="EMBL/GenBank/DDBJ databases">
        <title>Flavobacterium cyanobacteriorum sp. nov., isolated from cyanobacterial aggregates in a eutrophic lake.</title>
        <authorList>
            <person name="Cai H."/>
        </authorList>
    </citation>
    <scope>NUCLEOTIDE SEQUENCE [LARGE SCALE GENOMIC DNA]</scope>
    <source>
        <strain evidence="1 2">TH021</strain>
    </source>
</reference>
<evidence type="ECO:0000313" key="2">
    <source>
        <dbReference type="Proteomes" id="UP000216605"/>
    </source>
</evidence>
<organism evidence="1 2">
    <name type="scientific">Flavobacterium cyanobacteriorum</name>
    <dbReference type="NCBI Taxonomy" id="2022802"/>
    <lineage>
        <taxon>Bacteria</taxon>
        <taxon>Pseudomonadati</taxon>
        <taxon>Bacteroidota</taxon>
        <taxon>Flavobacteriia</taxon>
        <taxon>Flavobacteriales</taxon>
        <taxon>Flavobacteriaceae</taxon>
        <taxon>Flavobacterium</taxon>
    </lineage>
</organism>
<sequence>MISINLELSAACNSRFVKAGVSCFYESEVLNSSFVLLLKFCAENPRLRKAAKRCAEIPTGFPHNCPGDLPPASPPGLSDNKAICKMQTTSQIT</sequence>
<dbReference type="Proteomes" id="UP000216605">
    <property type="component" value="Unassembled WGS sequence"/>
</dbReference>
<protein>
    <submittedName>
        <fullName evidence="1">Uncharacterized protein</fullName>
    </submittedName>
</protein>
<gene>
    <name evidence="1" type="ORF">CHU92_02720</name>
</gene>
<accession>A0A255ZR48</accession>
<comment type="caution">
    <text evidence="1">The sequence shown here is derived from an EMBL/GenBank/DDBJ whole genome shotgun (WGS) entry which is preliminary data.</text>
</comment>
<dbReference type="EMBL" id="NOXV01000162">
    <property type="protein sequence ID" value="OYQ43973.1"/>
    <property type="molecule type" value="Genomic_DNA"/>
</dbReference>